<comment type="caution">
    <text evidence="1">The sequence shown here is derived from an EMBL/GenBank/DDBJ whole genome shotgun (WGS) entry which is preliminary data.</text>
</comment>
<protein>
    <recommendedName>
        <fullName evidence="3">Transmembrane protein</fullName>
    </recommendedName>
</protein>
<dbReference type="AlphaFoldDB" id="A0AAV7QME8"/>
<dbReference type="EMBL" id="JANPWB010000010">
    <property type="protein sequence ID" value="KAJ1139460.1"/>
    <property type="molecule type" value="Genomic_DNA"/>
</dbReference>
<dbReference type="Proteomes" id="UP001066276">
    <property type="component" value="Chromosome 6"/>
</dbReference>
<evidence type="ECO:0008006" key="3">
    <source>
        <dbReference type="Google" id="ProtNLM"/>
    </source>
</evidence>
<sequence length="163" mass="17691">MSTFSPCLSAPIFFRCSGITASGGLSNLPRVTCKRPGENTQRELCVQFFKVLVLGGLLVFLCSLHFVMGDPAGKPCFLALSPLSCRSRSQYHKGCSGWRLTGPRRNRKMKNPEAALDRRAETVAAKQRHSAEAALCAPSTSALCFPGRVTPPEDTRDTSICLV</sequence>
<organism evidence="1 2">
    <name type="scientific">Pleurodeles waltl</name>
    <name type="common">Iberian ribbed newt</name>
    <dbReference type="NCBI Taxonomy" id="8319"/>
    <lineage>
        <taxon>Eukaryota</taxon>
        <taxon>Metazoa</taxon>
        <taxon>Chordata</taxon>
        <taxon>Craniata</taxon>
        <taxon>Vertebrata</taxon>
        <taxon>Euteleostomi</taxon>
        <taxon>Amphibia</taxon>
        <taxon>Batrachia</taxon>
        <taxon>Caudata</taxon>
        <taxon>Salamandroidea</taxon>
        <taxon>Salamandridae</taxon>
        <taxon>Pleurodelinae</taxon>
        <taxon>Pleurodeles</taxon>
    </lineage>
</organism>
<keyword evidence="2" id="KW-1185">Reference proteome</keyword>
<proteinExistence type="predicted"/>
<evidence type="ECO:0000313" key="1">
    <source>
        <dbReference type="EMBL" id="KAJ1139460.1"/>
    </source>
</evidence>
<gene>
    <name evidence="1" type="ORF">NDU88_005832</name>
</gene>
<name>A0AAV7QME8_PLEWA</name>
<reference evidence="1" key="1">
    <citation type="journal article" date="2022" name="bioRxiv">
        <title>Sequencing and chromosome-scale assembly of the giantPleurodeles waltlgenome.</title>
        <authorList>
            <person name="Brown T."/>
            <person name="Elewa A."/>
            <person name="Iarovenko S."/>
            <person name="Subramanian E."/>
            <person name="Araus A.J."/>
            <person name="Petzold A."/>
            <person name="Susuki M."/>
            <person name="Suzuki K.-i.T."/>
            <person name="Hayashi T."/>
            <person name="Toyoda A."/>
            <person name="Oliveira C."/>
            <person name="Osipova E."/>
            <person name="Leigh N.D."/>
            <person name="Simon A."/>
            <person name="Yun M.H."/>
        </authorList>
    </citation>
    <scope>NUCLEOTIDE SEQUENCE</scope>
    <source>
        <strain evidence="1">20211129_DDA</strain>
        <tissue evidence="1">Liver</tissue>
    </source>
</reference>
<accession>A0AAV7QME8</accession>
<evidence type="ECO:0000313" key="2">
    <source>
        <dbReference type="Proteomes" id="UP001066276"/>
    </source>
</evidence>